<dbReference type="SUPFAM" id="SSF51735">
    <property type="entry name" value="NAD(P)-binding Rossmann-fold domains"/>
    <property type="match status" value="1"/>
</dbReference>
<dbReference type="Pfam" id="PF00106">
    <property type="entry name" value="adh_short"/>
    <property type="match status" value="1"/>
</dbReference>
<organism evidence="3 4">
    <name type="scientific">Antiquaquibacter oligotrophicus</name>
    <dbReference type="NCBI Taxonomy" id="2880260"/>
    <lineage>
        <taxon>Bacteria</taxon>
        <taxon>Bacillati</taxon>
        <taxon>Actinomycetota</taxon>
        <taxon>Actinomycetes</taxon>
        <taxon>Micrococcales</taxon>
        <taxon>Microbacteriaceae</taxon>
        <taxon>Antiquaquibacter</taxon>
    </lineage>
</organism>
<dbReference type="EMBL" id="JARXVQ010000001">
    <property type="protein sequence ID" value="MDH6180075.1"/>
    <property type="molecule type" value="Genomic_DNA"/>
</dbReference>
<evidence type="ECO:0000256" key="1">
    <source>
        <dbReference type="ARBA" id="ARBA00006484"/>
    </source>
</evidence>
<accession>A0ABT6KJB3</accession>
<gene>
    <name evidence="3" type="ORF">M2152_000257</name>
</gene>
<proteinExistence type="inferred from homology"/>
<evidence type="ECO:0000313" key="3">
    <source>
        <dbReference type="EMBL" id="MDH6180075.1"/>
    </source>
</evidence>
<evidence type="ECO:0000313" key="4">
    <source>
        <dbReference type="Proteomes" id="UP001160142"/>
    </source>
</evidence>
<dbReference type="PRINTS" id="PR00081">
    <property type="entry name" value="GDHRDH"/>
</dbReference>
<dbReference type="PANTHER" id="PTHR43477">
    <property type="entry name" value="DIHYDROANTICAPSIN 7-DEHYDROGENASE"/>
    <property type="match status" value="1"/>
</dbReference>
<keyword evidence="4" id="KW-1185">Reference proteome</keyword>
<dbReference type="PANTHER" id="PTHR43477:SF1">
    <property type="entry name" value="DIHYDROANTICAPSIN 7-DEHYDROGENASE"/>
    <property type="match status" value="1"/>
</dbReference>
<name>A0ABT6KJB3_9MICO</name>
<dbReference type="CDD" id="cd05233">
    <property type="entry name" value="SDR_c"/>
    <property type="match status" value="1"/>
</dbReference>
<comment type="caution">
    <text evidence="3">The sequence shown here is derived from an EMBL/GenBank/DDBJ whole genome shotgun (WGS) entry which is preliminary data.</text>
</comment>
<reference evidence="3 4" key="1">
    <citation type="submission" date="2023-04" db="EMBL/GenBank/DDBJ databases">
        <title>Genome Encyclopedia of Bacteria and Archaea VI: Functional Genomics of Type Strains.</title>
        <authorList>
            <person name="Whitman W."/>
        </authorList>
    </citation>
    <scope>NUCLEOTIDE SEQUENCE [LARGE SCALE GENOMIC DNA]</scope>
    <source>
        <strain evidence="3 4">SG_E_30_P1</strain>
    </source>
</reference>
<sequence>MNDAGGTTNVERMDLQLSGRVVLVVGGTGYIGSAIARRARSEGATVIVASRHPEEEEGIALDASDEASVDAALAGILETHGRLDAVVITAAPPAHELDPARLSDPEQIASAVEGKALTFLRVANAALPYMVEQGFGRIVGISGQNAFLTGNITATVRNAALNIAAKSLADEVAGSGVAINVINPGLVTDAPSPDVERARPGQSSPAQIGDLTAFLLSPLANISGESISIGHHLRGVVLP</sequence>
<dbReference type="InterPro" id="IPR051122">
    <property type="entry name" value="SDR_DHRS6-like"/>
</dbReference>
<dbReference type="InterPro" id="IPR036291">
    <property type="entry name" value="NAD(P)-bd_dom_sf"/>
</dbReference>
<dbReference type="Proteomes" id="UP001160142">
    <property type="component" value="Unassembled WGS sequence"/>
</dbReference>
<dbReference type="InterPro" id="IPR002347">
    <property type="entry name" value="SDR_fam"/>
</dbReference>
<keyword evidence="2" id="KW-0560">Oxidoreductase</keyword>
<comment type="similarity">
    <text evidence="1">Belongs to the short-chain dehydrogenases/reductases (SDR) family.</text>
</comment>
<dbReference type="Gene3D" id="3.40.50.720">
    <property type="entry name" value="NAD(P)-binding Rossmann-like Domain"/>
    <property type="match status" value="1"/>
</dbReference>
<evidence type="ECO:0000256" key="2">
    <source>
        <dbReference type="ARBA" id="ARBA00023002"/>
    </source>
</evidence>
<protein>
    <submittedName>
        <fullName evidence="3">NAD(P)-dependent dehydrogenase (Short-subunit alcohol dehydrogenase family)</fullName>
    </submittedName>
</protein>